<evidence type="ECO:0000256" key="2">
    <source>
        <dbReference type="ARBA" id="ARBA00005885"/>
    </source>
</evidence>
<feature type="region of interest" description="Disordered" evidence="7">
    <location>
        <begin position="328"/>
        <end position="451"/>
    </location>
</feature>
<evidence type="ECO:0000256" key="1">
    <source>
        <dbReference type="ARBA" id="ARBA00004245"/>
    </source>
</evidence>
<evidence type="ECO:0000256" key="4">
    <source>
        <dbReference type="ARBA" id="ARBA00022701"/>
    </source>
</evidence>
<feature type="region of interest" description="Disordered" evidence="7">
    <location>
        <begin position="189"/>
        <end position="213"/>
    </location>
</feature>
<feature type="chain" id="PRO_5032468665" description="TPX2 C-terminal domain-containing protein" evidence="8">
    <location>
        <begin position="27"/>
        <end position="451"/>
    </location>
</feature>
<reference evidence="10" key="2">
    <citation type="submission" date="2020-03" db="EMBL/GenBank/DDBJ databases">
        <title>Walnut 2.0.</title>
        <authorList>
            <person name="Marrano A."/>
            <person name="Britton M."/>
            <person name="Zimin A.V."/>
            <person name="Zaini P.A."/>
            <person name="Workman R."/>
            <person name="Puiu D."/>
            <person name="Bianco L."/>
            <person name="Allen B.J."/>
            <person name="Troggio M."/>
            <person name="Leslie C.A."/>
            <person name="Timp W."/>
            <person name="Dendekar A."/>
            <person name="Salzberg S.L."/>
            <person name="Neale D.B."/>
        </authorList>
    </citation>
    <scope>NUCLEOTIDE SEQUENCE</scope>
    <source>
        <tissue evidence="10">Leaves</tissue>
    </source>
</reference>
<comment type="similarity">
    <text evidence="2">Belongs to the TPX2 family.</text>
</comment>
<proteinExistence type="inferred from homology"/>
<keyword evidence="6" id="KW-0175">Coiled coil</keyword>
<protein>
    <recommendedName>
        <fullName evidence="9">TPX2 C-terminal domain-containing protein</fullName>
    </recommendedName>
</protein>
<evidence type="ECO:0000259" key="9">
    <source>
        <dbReference type="Pfam" id="PF06886"/>
    </source>
</evidence>
<feature type="compositionally biased region" description="Polar residues" evidence="7">
    <location>
        <begin position="400"/>
        <end position="418"/>
    </location>
</feature>
<evidence type="ECO:0000256" key="5">
    <source>
        <dbReference type="ARBA" id="ARBA00023212"/>
    </source>
</evidence>
<feature type="domain" description="TPX2 C-terminal" evidence="9">
    <location>
        <begin position="258"/>
        <end position="327"/>
    </location>
</feature>
<evidence type="ECO:0000256" key="8">
    <source>
        <dbReference type="SAM" id="SignalP"/>
    </source>
</evidence>
<dbReference type="EMBL" id="LIHL02000008">
    <property type="protein sequence ID" value="KAF5462825.1"/>
    <property type="molecule type" value="Genomic_DNA"/>
</dbReference>
<comment type="caution">
    <text evidence="10">The sequence shown here is derived from an EMBL/GenBank/DDBJ whole genome shotgun (WGS) entry which is preliminary data.</text>
</comment>
<feature type="non-terminal residue" evidence="10">
    <location>
        <position position="1"/>
    </location>
</feature>
<keyword evidence="5" id="KW-0206">Cytoskeleton</keyword>
<dbReference type="Pfam" id="PF06886">
    <property type="entry name" value="TPX2"/>
    <property type="match status" value="1"/>
</dbReference>
<dbReference type="Proteomes" id="UP000619265">
    <property type="component" value="Unassembled WGS sequence"/>
</dbReference>
<feature type="compositionally biased region" description="Polar residues" evidence="7">
    <location>
        <begin position="441"/>
        <end position="451"/>
    </location>
</feature>
<dbReference type="Gramene" id="Jr08_15500_p1">
    <property type="protein sequence ID" value="cds.Jr08_15500_p1"/>
    <property type="gene ID" value="Jr08_15500"/>
</dbReference>
<dbReference type="GO" id="GO:0000226">
    <property type="term" value="P:microtubule cytoskeleton organization"/>
    <property type="evidence" value="ECO:0007669"/>
    <property type="project" value="InterPro"/>
</dbReference>
<feature type="compositionally biased region" description="Basic and acidic residues" evidence="7">
    <location>
        <begin position="128"/>
        <end position="144"/>
    </location>
</feature>
<comment type="subcellular location">
    <subcellularLocation>
        <location evidence="1">Cytoplasm</location>
        <location evidence="1">Cytoskeleton</location>
    </subcellularLocation>
</comment>
<reference evidence="10" key="1">
    <citation type="submission" date="2015-10" db="EMBL/GenBank/DDBJ databases">
        <authorList>
            <person name="Martinez-Garcia P.J."/>
            <person name="Crepeau M.W."/>
            <person name="Puiu D."/>
            <person name="Gonzalez-Ibeas D."/>
            <person name="Whalen J."/>
            <person name="Stevens K."/>
            <person name="Paul R."/>
            <person name="Butterfield T."/>
            <person name="Britton M."/>
            <person name="Reagan R."/>
            <person name="Chakraborty S."/>
            <person name="Walawage S.L."/>
            <person name="Vasquez-Gross H.A."/>
            <person name="Cardeno C."/>
            <person name="Famula R."/>
            <person name="Pratt K."/>
            <person name="Kuruganti S."/>
            <person name="Aradhya M.K."/>
            <person name="Leslie C.A."/>
            <person name="Dandekar A.M."/>
            <person name="Salzberg S.L."/>
            <person name="Wegrzyn J.L."/>
            <person name="Langley C.H."/>
            <person name="Neale D.B."/>
        </authorList>
    </citation>
    <scope>NUCLEOTIDE SEQUENCE</scope>
    <source>
        <tissue evidence="10">Leaves</tissue>
    </source>
</reference>
<keyword evidence="3" id="KW-0963">Cytoplasm</keyword>
<dbReference type="GO" id="GO:0005874">
    <property type="term" value="C:microtubule"/>
    <property type="evidence" value="ECO:0007669"/>
    <property type="project" value="UniProtKB-KW"/>
</dbReference>
<feature type="signal peptide" evidence="8">
    <location>
        <begin position="1"/>
        <end position="26"/>
    </location>
</feature>
<dbReference type="PANTHER" id="PTHR46372:SF6">
    <property type="entry name" value="PROTEIN WVD2-LIKE 1"/>
    <property type="match status" value="1"/>
</dbReference>
<dbReference type="InterPro" id="IPR027329">
    <property type="entry name" value="TPX2_C"/>
</dbReference>
<keyword evidence="4" id="KW-0493">Microtubule</keyword>
<organism evidence="10 11">
    <name type="scientific">Juglans regia</name>
    <name type="common">English walnut</name>
    <dbReference type="NCBI Taxonomy" id="51240"/>
    <lineage>
        <taxon>Eukaryota</taxon>
        <taxon>Viridiplantae</taxon>
        <taxon>Streptophyta</taxon>
        <taxon>Embryophyta</taxon>
        <taxon>Tracheophyta</taxon>
        <taxon>Spermatophyta</taxon>
        <taxon>Magnoliopsida</taxon>
        <taxon>eudicotyledons</taxon>
        <taxon>Gunneridae</taxon>
        <taxon>Pentapetalae</taxon>
        <taxon>rosids</taxon>
        <taxon>fabids</taxon>
        <taxon>Fagales</taxon>
        <taxon>Juglandaceae</taxon>
        <taxon>Juglans</taxon>
    </lineage>
</organism>
<evidence type="ECO:0000256" key="7">
    <source>
        <dbReference type="SAM" id="MobiDB-lite"/>
    </source>
</evidence>
<feature type="compositionally biased region" description="Basic and acidic residues" evidence="7">
    <location>
        <begin position="421"/>
        <end position="433"/>
    </location>
</feature>
<dbReference type="InterPro" id="IPR044806">
    <property type="entry name" value="WVD2/WDL1-4"/>
</dbReference>
<keyword evidence="8" id="KW-0732">Signal</keyword>
<name>A0A833UYR3_JUGRE</name>
<gene>
    <name evidence="10" type="ORF">F2P56_018801</name>
</gene>
<evidence type="ECO:0000256" key="3">
    <source>
        <dbReference type="ARBA" id="ARBA00022490"/>
    </source>
</evidence>
<evidence type="ECO:0000256" key="6">
    <source>
        <dbReference type="SAM" id="Coils"/>
    </source>
</evidence>
<dbReference type="GO" id="GO:0008017">
    <property type="term" value="F:microtubule binding"/>
    <property type="evidence" value="ECO:0007669"/>
    <property type="project" value="InterPro"/>
</dbReference>
<dbReference type="PANTHER" id="PTHR46372">
    <property type="entry name" value="PROTEIN WVD2-LIKE 3"/>
    <property type="match status" value="1"/>
</dbReference>
<feature type="coiled-coil region" evidence="6">
    <location>
        <begin position="272"/>
        <end position="299"/>
    </location>
</feature>
<sequence length="451" mass="49611">KRKSLKNNRLCCLCLFLAKGVRESEGERDREEEGVEEDLVRSDNKVIMGRELADAHTEKKPNGVVVASNGVSYDKVYVAPKISEDCIEAKDYEVKECTTEENSVIEQCHEKQEVLVVKSTNLDAGVTEGKDEKPGVYKSSDIKKSSSPASKSAAVGNVRVYTIPQPFSLATEKRGVCTHSVGAESVANGMTYSPKANNTNSPQATKISQPNSPLSLRKSLQLDARKHHDEEDSCSLASSTAASVRTIKYRVTVGTAPTFRSAERAEKRREFYSKLGEKHQALEAERSAFEARTREEQEAAIKQLRKGLVIKANPVPNFYYEGPPPKVELKKLPLTRPKSPKLSRRKSASDATNSFNEKGGICSRAHRHSLGSQKEGPAMLNTPKGKSRHSRGGHEEELATLSTPKSKGQMSGRNNNGTPCKVEDHPEQEKETTKTALPKINEQTNGDITVH</sequence>
<accession>A0A833UYR3</accession>
<evidence type="ECO:0000313" key="11">
    <source>
        <dbReference type="Proteomes" id="UP000619265"/>
    </source>
</evidence>
<dbReference type="AlphaFoldDB" id="A0A833UYR3"/>
<feature type="region of interest" description="Disordered" evidence="7">
    <location>
        <begin position="126"/>
        <end position="149"/>
    </location>
</feature>
<evidence type="ECO:0000313" key="10">
    <source>
        <dbReference type="EMBL" id="KAF5462825.1"/>
    </source>
</evidence>